<accession>A0A917KE47</accession>
<name>A0A917KE47_9ACTN</name>
<reference evidence="1" key="1">
    <citation type="journal article" date="2014" name="Int. J. Syst. Evol. Microbiol.">
        <title>Complete genome sequence of Corynebacterium casei LMG S-19264T (=DSM 44701T), isolated from a smear-ripened cheese.</title>
        <authorList>
            <consortium name="US DOE Joint Genome Institute (JGI-PGF)"/>
            <person name="Walter F."/>
            <person name="Albersmeier A."/>
            <person name="Kalinowski J."/>
            <person name="Ruckert C."/>
        </authorList>
    </citation>
    <scope>NUCLEOTIDE SEQUENCE</scope>
    <source>
        <strain evidence="1">JCM 3086</strain>
    </source>
</reference>
<dbReference type="Proteomes" id="UP000657574">
    <property type="component" value="Unassembled WGS sequence"/>
</dbReference>
<protein>
    <submittedName>
        <fullName evidence="1">Uncharacterized protein</fullName>
    </submittedName>
</protein>
<evidence type="ECO:0000313" key="1">
    <source>
        <dbReference type="EMBL" id="GGJ10896.1"/>
    </source>
</evidence>
<proteinExistence type="predicted"/>
<dbReference type="EMBL" id="BMQA01000005">
    <property type="protein sequence ID" value="GGJ10896.1"/>
    <property type="molecule type" value="Genomic_DNA"/>
</dbReference>
<comment type="caution">
    <text evidence="1">The sequence shown here is derived from an EMBL/GenBank/DDBJ whole genome shotgun (WGS) entry which is preliminary data.</text>
</comment>
<gene>
    <name evidence="1" type="ORF">GCM10010121_021580</name>
</gene>
<dbReference type="AlphaFoldDB" id="A0A917KE47"/>
<organism evidence="1 2">
    <name type="scientific">Streptomyces brasiliensis</name>
    <dbReference type="NCBI Taxonomy" id="1954"/>
    <lineage>
        <taxon>Bacteria</taxon>
        <taxon>Bacillati</taxon>
        <taxon>Actinomycetota</taxon>
        <taxon>Actinomycetes</taxon>
        <taxon>Kitasatosporales</taxon>
        <taxon>Streptomycetaceae</taxon>
        <taxon>Streptomyces</taxon>
    </lineage>
</organism>
<sequence length="68" mass="7450">MCVRELNGKSAYARYLTHAWKVYPEAEILPPVRIRTYTHGPPGVGPAAGLPVLLRFPFGTEIRKGASA</sequence>
<reference evidence="1" key="2">
    <citation type="submission" date="2020-09" db="EMBL/GenBank/DDBJ databases">
        <authorList>
            <person name="Sun Q."/>
            <person name="Ohkuma M."/>
        </authorList>
    </citation>
    <scope>NUCLEOTIDE SEQUENCE</scope>
    <source>
        <strain evidence="1">JCM 3086</strain>
    </source>
</reference>
<evidence type="ECO:0000313" key="2">
    <source>
        <dbReference type="Proteomes" id="UP000657574"/>
    </source>
</evidence>
<keyword evidence="2" id="KW-1185">Reference proteome</keyword>